<keyword evidence="1" id="KW-0732">Signal</keyword>
<reference evidence="2 3" key="1">
    <citation type="submission" date="2016-03" db="EMBL/GenBank/DDBJ databases">
        <authorList>
            <person name="Ploux O."/>
        </authorList>
    </citation>
    <scope>NUCLEOTIDE SEQUENCE [LARGE SCALE GENOMIC DNA]</scope>
    <source>
        <strain evidence="2 3">URUG2</strain>
    </source>
</reference>
<name>A0A2D3V211_9PEZI</name>
<protein>
    <submittedName>
        <fullName evidence="2">Uncharacterized protein</fullName>
    </submittedName>
</protein>
<organism evidence="2 3">
    <name type="scientific">Ramularia collo-cygni</name>
    <dbReference type="NCBI Taxonomy" id="112498"/>
    <lineage>
        <taxon>Eukaryota</taxon>
        <taxon>Fungi</taxon>
        <taxon>Dikarya</taxon>
        <taxon>Ascomycota</taxon>
        <taxon>Pezizomycotina</taxon>
        <taxon>Dothideomycetes</taxon>
        <taxon>Dothideomycetidae</taxon>
        <taxon>Mycosphaerellales</taxon>
        <taxon>Mycosphaerellaceae</taxon>
        <taxon>Ramularia</taxon>
    </lineage>
</organism>
<proteinExistence type="predicted"/>
<evidence type="ECO:0000313" key="2">
    <source>
        <dbReference type="EMBL" id="CZT20765.1"/>
    </source>
</evidence>
<sequence length="100" mass="10586">MRFTIAVSVLFAALAAAVPAAEPGTDGIAVIAERQVSSRCPVASCTPGCVPERGGHLGMQFGERRKLLYGLPEDQQLRQLEDVFATVKLDPLFDVSGGDV</sequence>
<dbReference type="Proteomes" id="UP000225277">
    <property type="component" value="Unassembled WGS sequence"/>
</dbReference>
<dbReference type="EMBL" id="FJUY01000010">
    <property type="protein sequence ID" value="CZT20765.1"/>
    <property type="molecule type" value="Genomic_DNA"/>
</dbReference>
<accession>A0A2D3V211</accession>
<feature type="signal peptide" evidence="1">
    <location>
        <begin position="1"/>
        <end position="20"/>
    </location>
</feature>
<dbReference type="AlphaFoldDB" id="A0A2D3V211"/>
<keyword evidence="3" id="KW-1185">Reference proteome</keyword>
<evidence type="ECO:0000256" key="1">
    <source>
        <dbReference type="SAM" id="SignalP"/>
    </source>
</evidence>
<dbReference type="RefSeq" id="XP_023627654.1">
    <property type="nucleotide sequence ID" value="XM_023771886.1"/>
</dbReference>
<evidence type="ECO:0000313" key="3">
    <source>
        <dbReference type="Proteomes" id="UP000225277"/>
    </source>
</evidence>
<dbReference type="GeneID" id="35601756"/>
<gene>
    <name evidence="2" type="ORF">RCC_06623</name>
</gene>
<feature type="chain" id="PRO_5013965045" evidence="1">
    <location>
        <begin position="21"/>
        <end position="100"/>
    </location>
</feature>